<gene>
    <name evidence="4" type="ORF">MCHLO_02851</name>
</gene>
<feature type="compositionally biased region" description="Low complexity" evidence="1">
    <location>
        <begin position="290"/>
        <end position="301"/>
    </location>
</feature>
<keyword evidence="2" id="KW-1133">Transmembrane helix</keyword>
<sequence>MRGSLSWVLLTLSCPYIVTVFAEQITLWQFGAPNRLYRGLTTLPLVPVGTAPDGAATSYDYVFVNNVVTKGSTVVSTETRDLIASASGWYDIIPGGDLIISCALIGSGETYGACYNVFPSSTVLANSGVASAIVLEVSGFPSQTTTTVPSSTTDTFSTYSMGFSAQSPLPTATFASSSSTSSPSPSTRVPSGAIAGIVAGVVVTAVVAVALWVCCLRKRRPRSSAATSSQDAEMALRPIAKELQEPTTARPFLPPRPFTALPGNKYPGRPYPTPPVASVSTWELDDRTTADSSASASSAFSPEKTASDSEIGDEMSTAQLLSALYRRVESDPRVSEGLGALARRHMHAELDGRSPLGEIPPPVYTESVGAPLKLIPNATIASLRATSRLRRITCPALACLHTTTTMATHGAIPFRTLLAILPTRRTVFQSRLRVVTGGASALLPASELVTRRAKTRSPANPTQ</sequence>
<feature type="transmembrane region" description="Helical" evidence="2">
    <location>
        <begin position="193"/>
        <end position="214"/>
    </location>
</feature>
<feature type="chain" id="PRO_5046535705" description="Transmembrane protein" evidence="3">
    <location>
        <begin position="23"/>
        <end position="463"/>
    </location>
</feature>
<evidence type="ECO:0008006" key="6">
    <source>
        <dbReference type="Google" id="ProtNLM"/>
    </source>
</evidence>
<name>A0ABQ0L291_MYCCL</name>
<evidence type="ECO:0000256" key="1">
    <source>
        <dbReference type="SAM" id="MobiDB-lite"/>
    </source>
</evidence>
<accession>A0ABQ0L291</accession>
<protein>
    <recommendedName>
        <fullName evidence="6">Transmembrane protein</fullName>
    </recommendedName>
</protein>
<proteinExistence type="predicted"/>
<evidence type="ECO:0000313" key="5">
    <source>
        <dbReference type="Proteomes" id="UP000815677"/>
    </source>
</evidence>
<keyword evidence="5" id="KW-1185">Reference proteome</keyword>
<evidence type="ECO:0000313" key="4">
    <source>
        <dbReference type="EMBL" id="GAT45265.1"/>
    </source>
</evidence>
<feature type="region of interest" description="Disordered" evidence="1">
    <location>
        <begin position="243"/>
        <end position="313"/>
    </location>
</feature>
<dbReference type="EMBL" id="DF841028">
    <property type="protein sequence ID" value="GAT45265.1"/>
    <property type="molecule type" value="Genomic_DNA"/>
</dbReference>
<evidence type="ECO:0000256" key="2">
    <source>
        <dbReference type="SAM" id="Phobius"/>
    </source>
</evidence>
<keyword evidence="2" id="KW-0472">Membrane</keyword>
<dbReference type="Proteomes" id="UP000815677">
    <property type="component" value="Unassembled WGS sequence"/>
</dbReference>
<feature type="signal peptide" evidence="3">
    <location>
        <begin position="1"/>
        <end position="22"/>
    </location>
</feature>
<reference evidence="4" key="1">
    <citation type="submission" date="2014-09" db="EMBL/GenBank/DDBJ databases">
        <title>Genome sequence of the luminous mushroom Mycena chlorophos for searching fungal bioluminescence genes.</title>
        <authorList>
            <person name="Tanaka Y."/>
            <person name="Kasuga D."/>
            <person name="Oba Y."/>
            <person name="Hase S."/>
            <person name="Sato K."/>
            <person name="Oba Y."/>
            <person name="Sakakibara Y."/>
        </authorList>
    </citation>
    <scope>NUCLEOTIDE SEQUENCE</scope>
</reference>
<keyword evidence="2" id="KW-0812">Transmembrane</keyword>
<organism evidence="4 5">
    <name type="scientific">Mycena chlorophos</name>
    <name type="common">Agaric fungus</name>
    <name type="synonym">Agaricus chlorophos</name>
    <dbReference type="NCBI Taxonomy" id="658473"/>
    <lineage>
        <taxon>Eukaryota</taxon>
        <taxon>Fungi</taxon>
        <taxon>Dikarya</taxon>
        <taxon>Basidiomycota</taxon>
        <taxon>Agaricomycotina</taxon>
        <taxon>Agaricomycetes</taxon>
        <taxon>Agaricomycetidae</taxon>
        <taxon>Agaricales</taxon>
        <taxon>Marasmiineae</taxon>
        <taxon>Mycenaceae</taxon>
        <taxon>Mycena</taxon>
    </lineage>
</organism>
<evidence type="ECO:0000256" key="3">
    <source>
        <dbReference type="SAM" id="SignalP"/>
    </source>
</evidence>
<keyword evidence="3" id="KW-0732">Signal</keyword>